<dbReference type="GeneTree" id="ENSGT01130000281302"/>
<keyword evidence="2" id="KW-1185">Reference proteome</keyword>
<name>A0A8C2WJA3_CYCLU</name>
<sequence length="170" mass="18867">MHMLIGELSSLCDKSSLLAPNADSCFLLWRRRLCERLKPLPQTSQLYGLSPVCSLKWFLRLDARVKLFSQSGQSNFSPKWIFSVPAREKWRPQSLHVYGFSPVWILVCRRSSPGATNDLSHCVHVHCCANGPGGFSFSLWSDVLEGVSAGTAPGMALSPVGTERRGTHCF</sequence>
<reference evidence="1" key="2">
    <citation type="submission" date="2025-09" db="UniProtKB">
        <authorList>
            <consortium name="Ensembl"/>
        </authorList>
    </citation>
    <scope>IDENTIFICATION</scope>
</reference>
<accession>A0A8C2WJA3</accession>
<organism evidence="1 2">
    <name type="scientific">Cyclopterus lumpus</name>
    <name type="common">Lumpsucker</name>
    <dbReference type="NCBI Taxonomy" id="8103"/>
    <lineage>
        <taxon>Eukaryota</taxon>
        <taxon>Metazoa</taxon>
        <taxon>Chordata</taxon>
        <taxon>Craniata</taxon>
        <taxon>Vertebrata</taxon>
        <taxon>Euteleostomi</taxon>
        <taxon>Actinopterygii</taxon>
        <taxon>Neopterygii</taxon>
        <taxon>Teleostei</taxon>
        <taxon>Neoteleostei</taxon>
        <taxon>Acanthomorphata</taxon>
        <taxon>Eupercaria</taxon>
        <taxon>Perciformes</taxon>
        <taxon>Cottioidei</taxon>
        <taxon>Cottales</taxon>
        <taxon>Cyclopteridae</taxon>
        <taxon>Cyclopterus</taxon>
    </lineage>
</organism>
<dbReference type="AlphaFoldDB" id="A0A8C2WJA3"/>
<dbReference type="Proteomes" id="UP000694565">
    <property type="component" value="Unplaced"/>
</dbReference>
<protein>
    <submittedName>
        <fullName evidence="1">Uncharacterized protein</fullName>
    </submittedName>
</protein>
<evidence type="ECO:0000313" key="1">
    <source>
        <dbReference type="Ensembl" id="ENSCLMP00005005211.1"/>
    </source>
</evidence>
<evidence type="ECO:0000313" key="2">
    <source>
        <dbReference type="Proteomes" id="UP000694565"/>
    </source>
</evidence>
<proteinExistence type="predicted"/>
<dbReference type="Ensembl" id="ENSCLMT00005005577.1">
    <property type="protein sequence ID" value="ENSCLMP00005005211.1"/>
    <property type="gene ID" value="ENSCLMG00005002799.1"/>
</dbReference>
<reference evidence="1" key="1">
    <citation type="submission" date="2025-08" db="UniProtKB">
        <authorList>
            <consortium name="Ensembl"/>
        </authorList>
    </citation>
    <scope>IDENTIFICATION</scope>
</reference>